<evidence type="ECO:0000256" key="3">
    <source>
        <dbReference type="ARBA" id="ARBA00022679"/>
    </source>
</evidence>
<organism evidence="7 8">
    <name type="scientific">Sapientia aquatica</name>
    <dbReference type="NCBI Taxonomy" id="1549640"/>
    <lineage>
        <taxon>Bacteria</taxon>
        <taxon>Pseudomonadati</taxon>
        <taxon>Pseudomonadota</taxon>
        <taxon>Betaproteobacteria</taxon>
        <taxon>Burkholderiales</taxon>
        <taxon>Oxalobacteraceae</taxon>
        <taxon>Sapientia</taxon>
    </lineage>
</organism>
<dbReference type="CDD" id="cd07989">
    <property type="entry name" value="LPLAT_AGPAT-like"/>
    <property type="match status" value="1"/>
</dbReference>
<dbReference type="GO" id="GO:0006654">
    <property type="term" value="P:phosphatidic acid biosynthetic process"/>
    <property type="evidence" value="ECO:0007669"/>
    <property type="project" value="TreeGrafter"/>
</dbReference>
<reference evidence="7 8" key="1">
    <citation type="submission" date="2019-03" db="EMBL/GenBank/DDBJ databases">
        <title>Sapientia aquatica gen. nov., sp. nov., isolated from a crater lake.</title>
        <authorList>
            <person name="Felfoldi T."/>
            <person name="Szabo A."/>
            <person name="Toth E."/>
            <person name="Schumann P."/>
            <person name="Keki Z."/>
            <person name="Marialigeti K."/>
            <person name="Mathe I."/>
        </authorList>
    </citation>
    <scope>NUCLEOTIDE SEQUENCE [LARGE SCALE GENOMIC DNA]</scope>
    <source>
        <strain evidence="7 8">SA-152</strain>
    </source>
</reference>
<evidence type="ECO:0000313" key="8">
    <source>
        <dbReference type="Proteomes" id="UP000294829"/>
    </source>
</evidence>
<name>A0A4R5VQV3_9BURK</name>
<dbReference type="AlphaFoldDB" id="A0A4R5VQV3"/>
<keyword evidence="5 7" id="KW-0012">Acyltransferase</keyword>
<keyword evidence="4" id="KW-0443">Lipid metabolism</keyword>
<dbReference type="OrthoDB" id="9806880at2"/>
<dbReference type="SMART" id="SM00563">
    <property type="entry name" value="PlsC"/>
    <property type="match status" value="1"/>
</dbReference>
<dbReference type="InterPro" id="IPR002123">
    <property type="entry name" value="Plipid/glycerol_acylTrfase"/>
</dbReference>
<evidence type="ECO:0000256" key="2">
    <source>
        <dbReference type="ARBA" id="ARBA00022516"/>
    </source>
</evidence>
<evidence type="ECO:0000256" key="4">
    <source>
        <dbReference type="ARBA" id="ARBA00023098"/>
    </source>
</evidence>
<keyword evidence="8" id="KW-1185">Reference proteome</keyword>
<keyword evidence="3 7" id="KW-0808">Transferase</keyword>
<dbReference type="RefSeq" id="WP_133331294.1">
    <property type="nucleotide sequence ID" value="NZ_SMYL01000019.1"/>
</dbReference>
<dbReference type="SUPFAM" id="SSF69593">
    <property type="entry name" value="Glycerol-3-phosphate (1)-acyltransferase"/>
    <property type="match status" value="1"/>
</dbReference>
<protein>
    <submittedName>
        <fullName evidence="7">1-acyl-sn-glycerol-3-phosphate acyltransferase</fullName>
    </submittedName>
</protein>
<comment type="caution">
    <text evidence="7">The sequence shown here is derived from an EMBL/GenBank/DDBJ whole genome shotgun (WGS) entry which is preliminary data.</text>
</comment>
<proteinExistence type="predicted"/>
<sequence>MLSSLRYYFQLFRVFVHVTKGLSICFFLFPFSGPEKKKDYIQRWSQQLLPIFNVRVKMNATELPKGSVVISNHISWLDIFVVNSFAPCRFVAKSDIRSWPLLGWLAEQAGTIYISRGSKADVKRIYQYLIDQIEAGERVAFFPEGTTASQGQVLPFHANLFEAAIHAKVAIQPIAMRYLTGAGELHNGVDFVGDMSFAESMSIILRGEPVIAELQILDLLPSDGAHRRDLAALSRQAVAGALHVDIS</sequence>
<dbReference type="Proteomes" id="UP000294829">
    <property type="component" value="Unassembled WGS sequence"/>
</dbReference>
<dbReference type="EMBL" id="SMYL01000019">
    <property type="protein sequence ID" value="TDK60006.1"/>
    <property type="molecule type" value="Genomic_DNA"/>
</dbReference>
<accession>A0A4R5VQV3</accession>
<dbReference type="GO" id="GO:0003841">
    <property type="term" value="F:1-acylglycerol-3-phosphate O-acyltransferase activity"/>
    <property type="evidence" value="ECO:0007669"/>
    <property type="project" value="TreeGrafter"/>
</dbReference>
<evidence type="ECO:0000313" key="7">
    <source>
        <dbReference type="EMBL" id="TDK60006.1"/>
    </source>
</evidence>
<comment type="pathway">
    <text evidence="1">Lipid metabolism.</text>
</comment>
<dbReference type="Pfam" id="PF01553">
    <property type="entry name" value="Acyltransferase"/>
    <property type="match status" value="1"/>
</dbReference>
<keyword evidence="2" id="KW-0444">Lipid biosynthesis</keyword>
<evidence type="ECO:0000259" key="6">
    <source>
        <dbReference type="SMART" id="SM00563"/>
    </source>
</evidence>
<dbReference type="PANTHER" id="PTHR10434:SF64">
    <property type="entry name" value="1-ACYL-SN-GLYCEROL-3-PHOSPHATE ACYLTRANSFERASE-RELATED"/>
    <property type="match status" value="1"/>
</dbReference>
<gene>
    <name evidence="7" type="ORF">E2I14_18460</name>
</gene>
<dbReference type="PANTHER" id="PTHR10434">
    <property type="entry name" value="1-ACYL-SN-GLYCEROL-3-PHOSPHATE ACYLTRANSFERASE"/>
    <property type="match status" value="1"/>
</dbReference>
<evidence type="ECO:0000256" key="5">
    <source>
        <dbReference type="ARBA" id="ARBA00023315"/>
    </source>
</evidence>
<evidence type="ECO:0000256" key="1">
    <source>
        <dbReference type="ARBA" id="ARBA00005189"/>
    </source>
</evidence>
<feature type="domain" description="Phospholipid/glycerol acyltransferase" evidence="6">
    <location>
        <begin position="67"/>
        <end position="179"/>
    </location>
</feature>